<proteinExistence type="predicted"/>
<reference evidence="1 2" key="1">
    <citation type="submission" date="2017-03" db="EMBL/GenBank/DDBJ databases">
        <title>Genome Survey of Euroglyphus maynei.</title>
        <authorList>
            <person name="Arlian L.G."/>
            <person name="Morgan M.S."/>
            <person name="Rider S.D."/>
        </authorList>
    </citation>
    <scope>NUCLEOTIDE SEQUENCE [LARGE SCALE GENOMIC DNA]</scope>
    <source>
        <strain evidence="1">Arlian Lab</strain>
        <tissue evidence="1">Whole body</tissue>
    </source>
</reference>
<comment type="caution">
    <text evidence="1">The sequence shown here is derived from an EMBL/GenBank/DDBJ whole genome shotgun (WGS) entry which is preliminary data.</text>
</comment>
<protein>
    <submittedName>
        <fullName evidence="1">Bursicon-like protein</fullName>
    </submittedName>
</protein>
<gene>
    <name evidence="1" type="ORF">BLA29_013373</name>
</gene>
<organism evidence="1 2">
    <name type="scientific">Euroglyphus maynei</name>
    <name type="common">Mayne's house dust mite</name>
    <dbReference type="NCBI Taxonomy" id="6958"/>
    <lineage>
        <taxon>Eukaryota</taxon>
        <taxon>Metazoa</taxon>
        <taxon>Ecdysozoa</taxon>
        <taxon>Arthropoda</taxon>
        <taxon>Chelicerata</taxon>
        <taxon>Arachnida</taxon>
        <taxon>Acari</taxon>
        <taxon>Acariformes</taxon>
        <taxon>Sarcoptiformes</taxon>
        <taxon>Astigmata</taxon>
        <taxon>Psoroptidia</taxon>
        <taxon>Analgoidea</taxon>
        <taxon>Pyroglyphidae</taxon>
        <taxon>Pyroglyphinae</taxon>
        <taxon>Euroglyphus</taxon>
    </lineage>
</organism>
<dbReference type="EMBL" id="MUJZ01030692">
    <property type="protein sequence ID" value="OTF77832.1"/>
    <property type="molecule type" value="Genomic_DNA"/>
</dbReference>
<accession>A0A1Y3BAF2</accession>
<evidence type="ECO:0000313" key="2">
    <source>
        <dbReference type="Proteomes" id="UP000194236"/>
    </source>
</evidence>
<dbReference type="AlphaFoldDB" id="A0A1Y3BAF2"/>
<evidence type="ECO:0000313" key="1">
    <source>
        <dbReference type="EMBL" id="OTF77832.1"/>
    </source>
</evidence>
<sequence length="87" mass="10268">MLHCPGQTPQYRRVTTRAPVECLCRPCSAVDEQQVKPLEMLVHNQRSHSNRPSVLDNDDDDYNVNNGKRFNHYVRVEYLMRLKKIKN</sequence>
<dbReference type="Proteomes" id="UP000194236">
    <property type="component" value="Unassembled WGS sequence"/>
</dbReference>
<dbReference type="OrthoDB" id="6493004at2759"/>
<name>A0A1Y3BAF2_EURMA</name>
<keyword evidence="2" id="KW-1185">Reference proteome</keyword>